<sequence length="89" mass="9746">MAESSPSKTLATADAPAEEMGLEAPIPKGEVDSVYEAKARVLNAAIQEIGMGRYQWQLFIVVGFGWASDNLWPIVTSLICKYQHQLHLG</sequence>
<keyword evidence="2" id="KW-1185">Reference proteome</keyword>
<name>A0ACB5S1L0_9PEZI</name>
<evidence type="ECO:0000313" key="1">
    <source>
        <dbReference type="EMBL" id="GME26664.1"/>
    </source>
</evidence>
<gene>
    <name evidence="1" type="primary">g9960</name>
    <name evidence="1" type="ORF">NpPPO83_00009960</name>
</gene>
<comment type="caution">
    <text evidence="1">The sequence shown here is derived from an EMBL/GenBank/DDBJ whole genome shotgun (WGS) entry which is preliminary data.</text>
</comment>
<organism evidence="1 2">
    <name type="scientific">Neofusicoccum parvum</name>
    <dbReference type="NCBI Taxonomy" id="310453"/>
    <lineage>
        <taxon>Eukaryota</taxon>
        <taxon>Fungi</taxon>
        <taxon>Dikarya</taxon>
        <taxon>Ascomycota</taxon>
        <taxon>Pezizomycotina</taxon>
        <taxon>Dothideomycetes</taxon>
        <taxon>Dothideomycetes incertae sedis</taxon>
        <taxon>Botryosphaeriales</taxon>
        <taxon>Botryosphaeriaceae</taxon>
        <taxon>Neofusicoccum</taxon>
    </lineage>
</organism>
<dbReference type="Proteomes" id="UP001165186">
    <property type="component" value="Unassembled WGS sequence"/>
</dbReference>
<dbReference type="EMBL" id="BSXG01000030">
    <property type="protein sequence ID" value="GME26664.1"/>
    <property type="molecule type" value="Genomic_DNA"/>
</dbReference>
<protein>
    <submittedName>
        <fullName evidence="1">Membrane transporter</fullName>
    </submittedName>
</protein>
<evidence type="ECO:0000313" key="2">
    <source>
        <dbReference type="Proteomes" id="UP001165186"/>
    </source>
</evidence>
<accession>A0ACB5S1L0</accession>
<reference evidence="1" key="1">
    <citation type="submission" date="2024-09" db="EMBL/GenBank/DDBJ databases">
        <title>Draft Genome Sequences of Neofusicoccum parvum.</title>
        <authorList>
            <person name="Ashida A."/>
            <person name="Camagna M."/>
            <person name="Tanaka A."/>
            <person name="Takemoto D."/>
        </authorList>
    </citation>
    <scope>NUCLEOTIDE SEQUENCE</scope>
    <source>
        <strain evidence="1">PPO83</strain>
    </source>
</reference>
<proteinExistence type="predicted"/>